<proteinExistence type="predicted"/>
<dbReference type="EMBL" id="AP022871">
    <property type="protein sequence ID" value="BCB90735.1"/>
    <property type="molecule type" value="Genomic_DNA"/>
</dbReference>
<gene>
    <name evidence="2" type="ORF">Psuf_080480</name>
</gene>
<feature type="region of interest" description="Disordered" evidence="1">
    <location>
        <begin position="122"/>
        <end position="148"/>
    </location>
</feature>
<accession>A0A6F8YX35</accession>
<organism evidence="2 3">
    <name type="scientific">Phytohabitans suffuscus</name>
    <dbReference type="NCBI Taxonomy" id="624315"/>
    <lineage>
        <taxon>Bacteria</taxon>
        <taxon>Bacillati</taxon>
        <taxon>Actinomycetota</taxon>
        <taxon>Actinomycetes</taxon>
        <taxon>Micromonosporales</taxon>
        <taxon>Micromonosporaceae</taxon>
    </lineage>
</organism>
<sequence>MARSVRARLPRSAVWSPARLEWSNSFYIELAGVSWTPRRFQIATTASVAAGWAARWAVYAAVVPAPPGDAVLFAVLPAVLWASAARIAVHRRWSRPGASLSARDPPGRLLAVAVAALPTRSAGRSPSRWRRCRPARPAARRRGGGAADPLGRSLAVAVAALPTRPAGRSPSRWRRCRRDWGRAMLAELAGVRGRRSRAGSP</sequence>
<dbReference type="KEGG" id="psuu:Psuf_080480"/>
<dbReference type="AlphaFoldDB" id="A0A6F8YX35"/>
<protein>
    <submittedName>
        <fullName evidence="2">Uncharacterized protein</fullName>
    </submittedName>
</protein>
<name>A0A6F8YX35_9ACTN</name>
<reference evidence="2 3" key="1">
    <citation type="submission" date="2020-03" db="EMBL/GenBank/DDBJ databases">
        <title>Whole genome shotgun sequence of Phytohabitans suffuscus NBRC 105367.</title>
        <authorList>
            <person name="Komaki H."/>
            <person name="Tamura T."/>
        </authorList>
    </citation>
    <scope>NUCLEOTIDE SEQUENCE [LARGE SCALE GENOMIC DNA]</scope>
    <source>
        <strain evidence="2 3">NBRC 105367</strain>
    </source>
</reference>
<reference evidence="2 3" key="2">
    <citation type="submission" date="2020-03" db="EMBL/GenBank/DDBJ databases">
        <authorList>
            <person name="Ichikawa N."/>
            <person name="Kimura A."/>
            <person name="Kitahashi Y."/>
            <person name="Uohara A."/>
        </authorList>
    </citation>
    <scope>NUCLEOTIDE SEQUENCE [LARGE SCALE GENOMIC DNA]</scope>
    <source>
        <strain evidence="2 3">NBRC 105367</strain>
    </source>
</reference>
<keyword evidence="3" id="KW-1185">Reference proteome</keyword>
<evidence type="ECO:0000313" key="3">
    <source>
        <dbReference type="Proteomes" id="UP000503011"/>
    </source>
</evidence>
<evidence type="ECO:0000256" key="1">
    <source>
        <dbReference type="SAM" id="MobiDB-lite"/>
    </source>
</evidence>
<dbReference type="Proteomes" id="UP000503011">
    <property type="component" value="Chromosome"/>
</dbReference>
<evidence type="ECO:0000313" key="2">
    <source>
        <dbReference type="EMBL" id="BCB90735.1"/>
    </source>
</evidence>
<feature type="compositionally biased region" description="Basic residues" evidence="1">
    <location>
        <begin position="127"/>
        <end position="143"/>
    </location>
</feature>